<dbReference type="STRING" id="1073327.SAMN04488108_3993"/>
<keyword evidence="3" id="KW-1185">Reference proteome</keyword>
<sequence>MKRFIGCFLLLFLTIELHAQVEFESRFEVETDYFDPLFEIVRRDDGLVSFRTLIKKAFSSNRVLQYFLTDKDLNTQGIIELPIKDGFDMIGYDLDGDFLYILFQKGTTLGSDKYVLKINLTNQKGFEYSLNNLLAMELAEFLVQGNSVIVMGAADSRPAVQVYDLDNKSTQTIQGIYGNNTHILQIRKMPEIEAFEVIISRKGQYREREISVNTYDLTGNLLREIKIDEFGEPDQEIMDALMLPMQNYRQTVIGSFGLERRDAYQGMFLMDINEFGEYDTKLYTLEDFPNFYNYLEDRPKERREKEVLKEVERDKVPSIRNVYAIREAFQGPDGYYVYFDHFNIVNNRGGYRSPYSPTSMYRYDRLDRLNSAQSISDPVFNSTRYGMPQSFAYQTEYSYISAHFAKIGPEGQVIWDNSATYDGLNTDVRVPFGDVAVVGNEFYHAYVRNDKIRLAYFKNGERIFDNLEVAFELPEENERIAENNMETLSIVHWYDRYFLLSGTQRIRYQKEDGSGATREVFFLSKVLVAGDLYDPEQSPE</sequence>
<dbReference type="OrthoDB" id="1059469at2"/>
<organism evidence="2 3">
    <name type="scientific">Algoriphagus zhangzhouensis</name>
    <dbReference type="NCBI Taxonomy" id="1073327"/>
    <lineage>
        <taxon>Bacteria</taxon>
        <taxon>Pseudomonadati</taxon>
        <taxon>Bacteroidota</taxon>
        <taxon>Cytophagia</taxon>
        <taxon>Cytophagales</taxon>
        <taxon>Cyclobacteriaceae</taxon>
        <taxon>Algoriphagus</taxon>
    </lineage>
</organism>
<feature type="chain" id="PRO_5012523168" description="Transcriptional regulator" evidence="1">
    <location>
        <begin position="20"/>
        <end position="540"/>
    </location>
</feature>
<evidence type="ECO:0000313" key="2">
    <source>
        <dbReference type="EMBL" id="SHO65332.1"/>
    </source>
</evidence>
<name>A0A1M7ZKJ7_9BACT</name>
<dbReference type="EMBL" id="FRXN01000007">
    <property type="protein sequence ID" value="SHO65332.1"/>
    <property type="molecule type" value="Genomic_DNA"/>
</dbReference>
<dbReference type="AlphaFoldDB" id="A0A1M7ZKJ7"/>
<gene>
    <name evidence="2" type="ORF">SAMN04488108_3993</name>
</gene>
<keyword evidence="1" id="KW-0732">Signal</keyword>
<evidence type="ECO:0008006" key="4">
    <source>
        <dbReference type="Google" id="ProtNLM"/>
    </source>
</evidence>
<proteinExistence type="predicted"/>
<protein>
    <recommendedName>
        <fullName evidence="4">Transcriptional regulator</fullName>
    </recommendedName>
</protein>
<feature type="signal peptide" evidence="1">
    <location>
        <begin position="1"/>
        <end position="19"/>
    </location>
</feature>
<accession>A0A1M7ZKJ7</accession>
<dbReference type="RefSeq" id="WP_073573589.1">
    <property type="nucleotide sequence ID" value="NZ_FRXN01000007.1"/>
</dbReference>
<dbReference type="Proteomes" id="UP000184609">
    <property type="component" value="Unassembled WGS sequence"/>
</dbReference>
<reference evidence="3" key="1">
    <citation type="submission" date="2016-12" db="EMBL/GenBank/DDBJ databases">
        <authorList>
            <person name="Varghese N."/>
            <person name="Submissions S."/>
        </authorList>
    </citation>
    <scope>NUCLEOTIDE SEQUENCE [LARGE SCALE GENOMIC DNA]</scope>
    <source>
        <strain evidence="3">DSM 25035</strain>
    </source>
</reference>
<evidence type="ECO:0000313" key="3">
    <source>
        <dbReference type="Proteomes" id="UP000184609"/>
    </source>
</evidence>
<evidence type="ECO:0000256" key="1">
    <source>
        <dbReference type="SAM" id="SignalP"/>
    </source>
</evidence>